<gene>
    <name evidence="2" type="ORF">B0X70_05860</name>
</gene>
<evidence type="ECO:0000313" key="3">
    <source>
        <dbReference type="Proteomes" id="UP000693715"/>
    </source>
</evidence>
<evidence type="ECO:0000313" key="2">
    <source>
        <dbReference type="EMBL" id="QXF32737.1"/>
    </source>
</evidence>
<reference evidence="2 3" key="1">
    <citation type="submission" date="2017-03" db="EMBL/GenBank/DDBJ databases">
        <title>Genome comparison of Photorhabdus luminescens strain 0813-124 phase variants.</title>
        <authorList>
            <person name="Chien C.-C."/>
            <person name="Chen W.-J."/>
            <person name="Shih M.-C."/>
            <person name="Hsieh F.-C."/>
        </authorList>
    </citation>
    <scope>NUCLEOTIDE SEQUENCE [LARGE SCALE GENOMIC DNA]</scope>
    <source>
        <strain evidence="2 3">0813-124 phase II</strain>
    </source>
</reference>
<accession>A0ABX8LR21</accession>
<evidence type="ECO:0000256" key="1">
    <source>
        <dbReference type="SAM" id="MobiDB-lite"/>
    </source>
</evidence>
<keyword evidence="3" id="KW-1185">Reference proteome</keyword>
<organism evidence="2 3">
    <name type="scientific">Photorhabdus akhurstii</name>
    <dbReference type="NCBI Taxonomy" id="171438"/>
    <lineage>
        <taxon>Bacteria</taxon>
        <taxon>Pseudomonadati</taxon>
        <taxon>Pseudomonadota</taxon>
        <taxon>Gammaproteobacteria</taxon>
        <taxon>Enterobacterales</taxon>
        <taxon>Morganellaceae</taxon>
        <taxon>Photorhabdus</taxon>
    </lineage>
</organism>
<dbReference type="Proteomes" id="UP000693715">
    <property type="component" value="Chromosome"/>
</dbReference>
<name>A0ABX8LR21_9GAMM</name>
<proteinExistence type="predicted"/>
<feature type="region of interest" description="Disordered" evidence="1">
    <location>
        <begin position="38"/>
        <end position="61"/>
    </location>
</feature>
<sequence length="88" mass="9544">MCPVHLGSTIDSDQNVSEMNKTASIDLFLISVLLDKTPAQEPDTPPQRNIPPMGKSPASYPPAVVLSDAQANLNLFFMSIHHRNFPAG</sequence>
<dbReference type="EMBL" id="CP020335">
    <property type="protein sequence ID" value="QXF32737.1"/>
    <property type="molecule type" value="Genomic_DNA"/>
</dbReference>
<protein>
    <submittedName>
        <fullName evidence="2">Uncharacterized protein</fullName>
    </submittedName>
</protein>